<reference evidence="2" key="1">
    <citation type="submission" date="2016-10" db="EMBL/GenBank/DDBJ databases">
        <authorList>
            <person name="de Groot N.N."/>
        </authorList>
    </citation>
    <scope>NUCLEOTIDE SEQUENCE [LARGE SCALE GENOMIC DNA]</scope>
    <source>
        <strain evidence="2">CCBAU85039</strain>
    </source>
</reference>
<dbReference type="Proteomes" id="UP000183063">
    <property type="component" value="Unassembled WGS sequence"/>
</dbReference>
<dbReference type="AlphaFoldDB" id="A0A1H8JZS3"/>
<dbReference type="EMBL" id="FNXB01000010">
    <property type="protein sequence ID" value="SEH78430.1"/>
    <property type="molecule type" value="Genomic_DNA"/>
</dbReference>
<dbReference type="EMBL" id="FOCV01000008">
    <property type="protein sequence ID" value="SEN86213.1"/>
    <property type="molecule type" value="Genomic_DNA"/>
</dbReference>
<evidence type="ECO:0000313" key="5">
    <source>
        <dbReference type="Proteomes" id="UP000198939"/>
    </source>
</evidence>
<dbReference type="Proteomes" id="UP000198939">
    <property type="component" value="Unassembled WGS sequence"/>
</dbReference>
<reference evidence="3 5" key="2">
    <citation type="submission" date="2016-10" db="EMBL/GenBank/DDBJ databases">
        <authorList>
            <person name="Varghese N."/>
            <person name="Submissions S."/>
        </authorList>
    </citation>
    <scope>NUCLEOTIDE SEQUENCE [LARGE SCALE GENOMIC DNA]</scope>
    <source>
        <strain evidence="3 5">CGMCC 1.7071</strain>
    </source>
</reference>
<evidence type="ECO:0000313" key="4">
    <source>
        <dbReference type="Proteomes" id="UP000183063"/>
    </source>
</evidence>
<dbReference type="Pfam" id="PF22324">
    <property type="entry name" value="HTH_91"/>
    <property type="match status" value="1"/>
</dbReference>
<dbReference type="RefSeq" id="WP_072374885.1">
    <property type="nucleotide sequence ID" value="NZ_FNXB01000010.1"/>
</dbReference>
<proteinExistence type="predicted"/>
<evidence type="ECO:0000313" key="2">
    <source>
        <dbReference type="EMBL" id="SEH78430.1"/>
    </source>
</evidence>
<dbReference type="STRING" id="501024.RTCCBAU85039_2334"/>
<name>A0A1H8JZS3_9HYPH</name>
<keyword evidence="5" id="KW-1185">Reference proteome</keyword>
<evidence type="ECO:0000259" key="1">
    <source>
        <dbReference type="Pfam" id="PF22324"/>
    </source>
</evidence>
<feature type="domain" description="Winged helix" evidence="1">
    <location>
        <begin position="18"/>
        <end position="92"/>
    </location>
</feature>
<dbReference type="InterPro" id="IPR054382">
    <property type="entry name" value="wHTH_alphaproteobact"/>
</dbReference>
<gene>
    <name evidence="2" type="ORF">RTCCBAU85039_2334</name>
    <name evidence="3" type="ORF">SAMN05216228_1008124</name>
</gene>
<accession>A0A1H8JZS3</accession>
<sequence>MTKRLTIRARILPDGQPIKVVGREAWALQNLAKAGTNGCTPIDHPGPRWSSYVLDLRGMGFVIETVHEAHGGQFAGTHARYVLRSEIEILAEAEAA</sequence>
<reference evidence="4" key="3">
    <citation type="submission" date="2016-10" db="EMBL/GenBank/DDBJ databases">
        <authorList>
            <person name="Wibberg D."/>
        </authorList>
    </citation>
    <scope>NUCLEOTIDE SEQUENCE [LARGE SCALE GENOMIC DNA]</scope>
</reference>
<dbReference type="OrthoDB" id="7211172at2"/>
<protein>
    <recommendedName>
        <fullName evidence="1">Winged helix domain-containing protein</fullName>
    </recommendedName>
</protein>
<evidence type="ECO:0000313" key="3">
    <source>
        <dbReference type="EMBL" id="SEN86213.1"/>
    </source>
</evidence>
<organism evidence="2 4">
    <name type="scientific">Rhizobium tibeticum</name>
    <dbReference type="NCBI Taxonomy" id="501024"/>
    <lineage>
        <taxon>Bacteria</taxon>
        <taxon>Pseudomonadati</taxon>
        <taxon>Pseudomonadota</taxon>
        <taxon>Alphaproteobacteria</taxon>
        <taxon>Hyphomicrobiales</taxon>
        <taxon>Rhizobiaceae</taxon>
        <taxon>Rhizobium/Agrobacterium group</taxon>
        <taxon>Rhizobium</taxon>
    </lineage>
</organism>